<evidence type="ECO:0000313" key="2">
    <source>
        <dbReference type="EMBL" id="HIR57898.1"/>
    </source>
</evidence>
<proteinExistence type="predicted"/>
<keyword evidence="1" id="KW-0812">Transmembrane</keyword>
<reference evidence="2" key="1">
    <citation type="submission" date="2020-10" db="EMBL/GenBank/DDBJ databases">
        <authorList>
            <person name="Gilroy R."/>
        </authorList>
    </citation>
    <scope>NUCLEOTIDE SEQUENCE</scope>
    <source>
        <strain evidence="2">ChiSjej1B19-7085</strain>
    </source>
</reference>
<protein>
    <submittedName>
        <fullName evidence="2">Uncharacterized protein</fullName>
    </submittedName>
</protein>
<comment type="caution">
    <text evidence="2">The sequence shown here is derived from an EMBL/GenBank/DDBJ whole genome shotgun (WGS) entry which is preliminary data.</text>
</comment>
<dbReference type="AlphaFoldDB" id="A0A9D1DS34"/>
<evidence type="ECO:0000313" key="3">
    <source>
        <dbReference type="Proteomes" id="UP000886785"/>
    </source>
</evidence>
<dbReference type="Proteomes" id="UP000886785">
    <property type="component" value="Unassembled WGS sequence"/>
</dbReference>
<sequence>MEISLGTILFYAGAAGLVLFAAAGAICWIVFRRKGRRLLHSIETEYR</sequence>
<dbReference type="EMBL" id="DVHF01000114">
    <property type="protein sequence ID" value="HIR57898.1"/>
    <property type="molecule type" value="Genomic_DNA"/>
</dbReference>
<evidence type="ECO:0000256" key="1">
    <source>
        <dbReference type="SAM" id="Phobius"/>
    </source>
</evidence>
<organism evidence="2 3">
    <name type="scientific">Candidatus Gallacutalibacter pullicola</name>
    <dbReference type="NCBI Taxonomy" id="2840830"/>
    <lineage>
        <taxon>Bacteria</taxon>
        <taxon>Bacillati</taxon>
        <taxon>Bacillota</taxon>
        <taxon>Clostridia</taxon>
        <taxon>Eubacteriales</taxon>
        <taxon>Candidatus Gallacutalibacter</taxon>
    </lineage>
</organism>
<accession>A0A9D1DS34</accession>
<gene>
    <name evidence="2" type="ORF">IAA54_09525</name>
</gene>
<reference evidence="2" key="2">
    <citation type="journal article" date="2021" name="PeerJ">
        <title>Extensive microbial diversity within the chicken gut microbiome revealed by metagenomics and culture.</title>
        <authorList>
            <person name="Gilroy R."/>
            <person name="Ravi A."/>
            <person name="Getino M."/>
            <person name="Pursley I."/>
            <person name="Horton D.L."/>
            <person name="Alikhan N.F."/>
            <person name="Baker D."/>
            <person name="Gharbi K."/>
            <person name="Hall N."/>
            <person name="Watson M."/>
            <person name="Adriaenssens E.M."/>
            <person name="Foster-Nyarko E."/>
            <person name="Jarju S."/>
            <person name="Secka A."/>
            <person name="Antonio M."/>
            <person name="Oren A."/>
            <person name="Chaudhuri R.R."/>
            <person name="La Ragione R."/>
            <person name="Hildebrand F."/>
            <person name="Pallen M.J."/>
        </authorList>
    </citation>
    <scope>NUCLEOTIDE SEQUENCE</scope>
    <source>
        <strain evidence="2">ChiSjej1B19-7085</strain>
    </source>
</reference>
<name>A0A9D1DS34_9FIRM</name>
<keyword evidence="1" id="KW-0472">Membrane</keyword>
<feature type="transmembrane region" description="Helical" evidence="1">
    <location>
        <begin position="6"/>
        <end position="31"/>
    </location>
</feature>
<keyword evidence="1" id="KW-1133">Transmembrane helix</keyword>